<dbReference type="EMBL" id="CAXDID020000059">
    <property type="protein sequence ID" value="CAL6009423.1"/>
    <property type="molecule type" value="Genomic_DNA"/>
</dbReference>
<sequence length="285" mass="32845">MMLLMNTILRQAPVVLMHGITDSKEGLTDFEKYLKDSIPDLYVLNCEVGNGYWDSLFMDMPSQIKELTNCIVNDVNLKNGFIALAHSQGGFLMRAYLETKSADMPKILRFITLSSPLAGFFCGVTSKCGKFPVLPDFMNEIIDDLEYTDFIQNLLGPAAYWRNPYKLQQYLDYSPLLSQLDNEKSINANYKSNFLEPDLYVLFGSENDEVIQPHQSAWFGFFDSTDETVLKMEEREIYQNDNFGLKTLNTQNRIIRIETGMKHRENIENETFVKENVVPWVKMDA</sequence>
<proteinExistence type="predicted"/>
<dbReference type="GO" id="GO:0016790">
    <property type="term" value="F:thiolester hydrolase activity"/>
    <property type="evidence" value="ECO:0007669"/>
    <property type="project" value="TreeGrafter"/>
</dbReference>
<reference evidence="3 4" key="2">
    <citation type="submission" date="2024-07" db="EMBL/GenBank/DDBJ databases">
        <authorList>
            <person name="Akdeniz Z."/>
        </authorList>
    </citation>
    <scope>NUCLEOTIDE SEQUENCE [LARGE SCALE GENOMIC DNA]</scope>
</reference>
<dbReference type="EMBL" id="CATOUU010000998">
    <property type="protein sequence ID" value="CAI9966128.1"/>
    <property type="molecule type" value="Genomic_DNA"/>
</dbReference>
<dbReference type="PANTHER" id="PTHR11247:SF8">
    <property type="entry name" value="PALMITOYL-PROTEIN THIOESTERASE 1"/>
    <property type="match status" value="1"/>
</dbReference>
<keyword evidence="1" id="KW-0378">Hydrolase</keyword>
<dbReference type="Proteomes" id="UP001642409">
    <property type="component" value="Unassembled WGS sequence"/>
</dbReference>
<evidence type="ECO:0000313" key="4">
    <source>
        <dbReference type="Proteomes" id="UP001642409"/>
    </source>
</evidence>
<keyword evidence="4" id="KW-1185">Reference proteome</keyword>
<dbReference type="GO" id="GO:0005764">
    <property type="term" value="C:lysosome"/>
    <property type="evidence" value="ECO:0007669"/>
    <property type="project" value="TreeGrafter"/>
</dbReference>
<accession>A0AA86QXT0</accession>
<dbReference type="Gene3D" id="3.40.50.1820">
    <property type="entry name" value="alpha/beta hydrolase"/>
    <property type="match status" value="1"/>
</dbReference>
<evidence type="ECO:0000256" key="1">
    <source>
        <dbReference type="ARBA" id="ARBA00022801"/>
    </source>
</evidence>
<dbReference type="InterPro" id="IPR029058">
    <property type="entry name" value="AB_hydrolase_fold"/>
</dbReference>
<comment type="caution">
    <text evidence="2">The sequence shown here is derived from an EMBL/GenBank/DDBJ whole genome shotgun (WGS) entry which is preliminary data.</text>
</comment>
<organism evidence="2">
    <name type="scientific">Hexamita inflata</name>
    <dbReference type="NCBI Taxonomy" id="28002"/>
    <lineage>
        <taxon>Eukaryota</taxon>
        <taxon>Metamonada</taxon>
        <taxon>Diplomonadida</taxon>
        <taxon>Hexamitidae</taxon>
        <taxon>Hexamitinae</taxon>
        <taxon>Hexamita</taxon>
    </lineage>
</organism>
<name>A0AA86QXT0_9EUKA</name>
<evidence type="ECO:0000313" key="2">
    <source>
        <dbReference type="EMBL" id="CAI9966128.1"/>
    </source>
</evidence>
<gene>
    <name evidence="3" type="ORF">HINF_LOCUS21595</name>
    <name evidence="2" type="ORF">HINF_LOCUS53773</name>
</gene>
<dbReference type="AlphaFoldDB" id="A0AA86QXT0"/>
<dbReference type="SUPFAM" id="SSF53474">
    <property type="entry name" value="alpha/beta-Hydrolases"/>
    <property type="match status" value="1"/>
</dbReference>
<evidence type="ECO:0000313" key="3">
    <source>
        <dbReference type="EMBL" id="CAL6009423.1"/>
    </source>
</evidence>
<dbReference type="PANTHER" id="PTHR11247">
    <property type="entry name" value="PALMITOYL-PROTEIN THIOESTERASE/DOLICHYLDIPHOSPHATASE 1"/>
    <property type="match status" value="1"/>
</dbReference>
<dbReference type="Pfam" id="PF02089">
    <property type="entry name" value="Palm_thioest"/>
    <property type="match status" value="1"/>
</dbReference>
<reference evidence="2" key="1">
    <citation type="submission" date="2023-06" db="EMBL/GenBank/DDBJ databases">
        <authorList>
            <person name="Kurt Z."/>
        </authorList>
    </citation>
    <scope>NUCLEOTIDE SEQUENCE</scope>
</reference>
<protein>
    <submittedName>
        <fullName evidence="2">Palmitoyl-protein thioesterase</fullName>
    </submittedName>
    <submittedName>
        <fullName evidence="3">Palmitoyl-protein_thioesterase</fullName>
    </submittedName>
</protein>